<dbReference type="EC" id="2.7.13.3" evidence="3"/>
<keyword evidence="9 18" id="KW-0418">Kinase</keyword>
<keyword evidence="6" id="KW-0808">Transferase</keyword>
<keyword evidence="10" id="KW-0067">ATP-binding</keyword>
<feature type="region of interest" description="Disordered" evidence="14">
    <location>
        <begin position="491"/>
        <end position="522"/>
    </location>
</feature>
<feature type="transmembrane region" description="Helical" evidence="15">
    <location>
        <begin position="9"/>
        <end position="29"/>
    </location>
</feature>
<dbReference type="PRINTS" id="PR00344">
    <property type="entry name" value="BCTRLSENSOR"/>
</dbReference>
<feature type="compositionally biased region" description="Low complexity" evidence="14">
    <location>
        <begin position="97"/>
        <end position="110"/>
    </location>
</feature>
<organism evidence="18 19">
    <name type="scientific">Coprococcus eutactus</name>
    <dbReference type="NCBI Taxonomy" id="33043"/>
    <lineage>
        <taxon>Bacteria</taxon>
        <taxon>Bacillati</taxon>
        <taxon>Bacillota</taxon>
        <taxon>Clostridia</taxon>
        <taxon>Lachnospirales</taxon>
        <taxon>Lachnospiraceae</taxon>
        <taxon>Coprococcus</taxon>
    </lineage>
</organism>
<dbReference type="Gene3D" id="6.10.340.10">
    <property type="match status" value="1"/>
</dbReference>
<dbReference type="SUPFAM" id="SSF158472">
    <property type="entry name" value="HAMP domain-like"/>
    <property type="match status" value="1"/>
</dbReference>
<evidence type="ECO:0000256" key="14">
    <source>
        <dbReference type="SAM" id="MobiDB-lite"/>
    </source>
</evidence>
<evidence type="ECO:0000313" key="19">
    <source>
        <dbReference type="Proteomes" id="UP000660047"/>
    </source>
</evidence>
<dbReference type="SMART" id="SM00387">
    <property type="entry name" value="HATPase_c"/>
    <property type="match status" value="1"/>
</dbReference>
<evidence type="ECO:0000256" key="15">
    <source>
        <dbReference type="SAM" id="Phobius"/>
    </source>
</evidence>
<feature type="transmembrane region" description="Helical" evidence="15">
    <location>
        <begin position="188"/>
        <end position="210"/>
    </location>
</feature>
<evidence type="ECO:0000313" key="18">
    <source>
        <dbReference type="EMBL" id="GFO93563.1"/>
    </source>
</evidence>
<dbReference type="FunFam" id="1.10.287.130:FF:000001">
    <property type="entry name" value="Two-component sensor histidine kinase"/>
    <property type="match status" value="1"/>
</dbReference>
<dbReference type="EMBL" id="BLYL01000002">
    <property type="protein sequence ID" value="GFO93563.1"/>
    <property type="molecule type" value="Genomic_DNA"/>
</dbReference>
<protein>
    <recommendedName>
        <fullName evidence="3">histidine kinase</fullName>
        <ecNumber evidence="3">2.7.13.3</ecNumber>
    </recommendedName>
</protein>
<evidence type="ECO:0000256" key="7">
    <source>
        <dbReference type="ARBA" id="ARBA00022692"/>
    </source>
</evidence>
<dbReference type="CDD" id="cd00075">
    <property type="entry name" value="HATPase"/>
    <property type="match status" value="1"/>
</dbReference>
<dbReference type="InterPro" id="IPR003660">
    <property type="entry name" value="HAMP_dom"/>
</dbReference>
<dbReference type="GO" id="GO:0005886">
    <property type="term" value="C:plasma membrane"/>
    <property type="evidence" value="ECO:0007669"/>
    <property type="project" value="UniProtKB-SubCell"/>
</dbReference>
<feature type="region of interest" description="Disordered" evidence="14">
    <location>
        <begin position="97"/>
        <end position="121"/>
    </location>
</feature>
<evidence type="ECO:0000256" key="3">
    <source>
        <dbReference type="ARBA" id="ARBA00012438"/>
    </source>
</evidence>
<dbReference type="InterPro" id="IPR036890">
    <property type="entry name" value="HATPase_C_sf"/>
</dbReference>
<dbReference type="InterPro" id="IPR003594">
    <property type="entry name" value="HATPase_dom"/>
</dbReference>
<keyword evidence="8" id="KW-0547">Nucleotide-binding</keyword>
<dbReference type="PROSITE" id="PS50109">
    <property type="entry name" value="HIS_KIN"/>
    <property type="match status" value="1"/>
</dbReference>
<evidence type="ECO:0000256" key="4">
    <source>
        <dbReference type="ARBA" id="ARBA00022475"/>
    </source>
</evidence>
<evidence type="ECO:0000256" key="9">
    <source>
        <dbReference type="ARBA" id="ARBA00022777"/>
    </source>
</evidence>
<accession>A0AAI9K1F4</accession>
<dbReference type="RefSeq" id="WP_242859649.1">
    <property type="nucleotide sequence ID" value="NZ_BLYL01000002.1"/>
</dbReference>
<evidence type="ECO:0000259" key="17">
    <source>
        <dbReference type="PROSITE" id="PS50885"/>
    </source>
</evidence>
<evidence type="ECO:0000256" key="8">
    <source>
        <dbReference type="ARBA" id="ARBA00022741"/>
    </source>
</evidence>
<dbReference type="SMART" id="SM00388">
    <property type="entry name" value="HisKA"/>
    <property type="match status" value="1"/>
</dbReference>
<keyword evidence="11 15" id="KW-1133">Transmembrane helix</keyword>
<evidence type="ECO:0000256" key="5">
    <source>
        <dbReference type="ARBA" id="ARBA00022553"/>
    </source>
</evidence>
<dbReference type="PANTHER" id="PTHR45528">
    <property type="entry name" value="SENSOR HISTIDINE KINASE CPXA"/>
    <property type="match status" value="1"/>
</dbReference>
<dbReference type="Proteomes" id="UP000660047">
    <property type="component" value="Unassembled WGS sequence"/>
</dbReference>
<dbReference type="InterPro" id="IPR036097">
    <property type="entry name" value="HisK_dim/P_sf"/>
</dbReference>
<comment type="catalytic activity">
    <reaction evidence="1">
        <text>ATP + protein L-histidine = ADP + protein N-phospho-L-histidine.</text>
        <dbReference type="EC" id="2.7.13.3"/>
    </reaction>
</comment>
<feature type="domain" description="Histidine kinase" evidence="16">
    <location>
        <begin position="267"/>
        <end position="484"/>
    </location>
</feature>
<name>A0AAI9K1F4_9FIRM</name>
<keyword evidence="4" id="KW-1003">Cell membrane</keyword>
<evidence type="ECO:0000256" key="10">
    <source>
        <dbReference type="ARBA" id="ARBA00022840"/>
    </source>
</evidence>
<feature type="domain" description="HAMP" evidence="17">
    <location>
        <begin position="207"/>
        <end position="259"/>
    </location>
</feature>
<evidence type="ECO:0000256" key="6">
    <source>
        <dbReference type="ARBA" id="ARBA00022679"/>
    </source>
</evidence>
<keyword evidence="12" id="KW-0902">Two-component regulatory system</keyword>
<feature type="compositionally biased region" description="Basic and acidic residues" evidence="14">
    <location>
        <begin position="493"/>
        <end position="504"/>
    </location>
</feature>
<dbReference type="GO" id="GO:0000155">
    <property type="term" value="F:phosphorelay sensor kinase activity"/>
    <property type="evidence" value="ECO:0007669"/>
    <property type="project" value="InterPro"/>
</dbReference>
<dbReference type="PANTHER" id="PTHR45528:SF1">
    <property type="entry name" value="SENSOR HISTIDINE KINASE CPXA"/>
    <property type="match status" value="1"/>
</dbReference>
<dbReference type="AlphaFoldDB" id="A0AAI9K1F4"/>
<evidence type="ECO:0000256" key="11">
    <source>
        <dbReference type="ARBA" id="ARBA00022989"/>
    </source>
</evidence>
<dbReference type="InterPro" id="IPR003661">
    <property type="entry name" value="HisK_dim/P_dom"/>
</dbReference>
<dbReference type="SMART" id="SM00304">
    <property type="entry name" value="HAMP"/>
    <property type="match status" value="1"/>
</dbReference>
<keyword evidence="7 15" id="KW-0812">Transmembrane</keyword>
<dbReference type="CDD" id="cd06225">
    <property type="entry name" value="HAMP"/>
    <property type="match status" value="1"/>
</dbReference>
<dbReference type="FunFam" id="3.30.565.10:FF:000006">
    <property type="entry name" value="Sensor histidine kinase WalK"/>
    <property type="match status" value="1"/>
</dbReference>
<dbReference type="InterPro" id="IPR005467">
    <property type="entry name" value="His_kinase_dom"/>
</dbReference>
<dbReference type="Pfam" id="PF00672">
    <property type="entry name" value="HAMP"/>
    <property type="match status" value="1"/>
</dbReference>
<comment type="caution">
    <text evidence="18">The sequence shown here is derived from an EMBL/GenBank/DDBJ whole genome shotgun (WGS) entry which is preliminary data.</text>
</comment>
<dbReference type="InterPro" id="IPR050398">
    <property type="entry name" value="HssS/ArlS-like"/>
</dbReference>
<gene>
    <name evidence="18" type="ORF">COEU31_06090</name>
</gene>
<comment type="subcellular location">
    <subcellularLocation>
        <location evidence="2">Cell membrane</location>
        <topology evidence="2">Multi-pass membrane protein</topology>
    </subcellularLocation>
</comment>
<dbReference type="Gene3D" id="1.10.287.130">
    <property type="match status" value="1"/>
</dbReference>
<evidence type="ECO:0000259" key="16">
    <source>
        <dbReference type="PROSITE" id="PS50109"/>
    </source>
</evidence>
<keyword evidence="5" id="KW-0597">Phosphoprotein</keyword>
<dbReference type="Gene3D" id="3.30.565.10">
    <property type="entry name" value="Histidine kinase-like ATPase, C-terminal domain"/>
    <property type="match status" value="1"/>
</dbReference>
<dbReference type="Pfam" id="PF02518">
    <property type="entry name" value="HATPase_c"/>
    <property type="match status" value="1"/>
</dbReference>
<evidence type="ECO:0000256" key="2">
    <source>
        <dbReference type="ARBA" id="ARBA00004651"/>
    </source>
</evidence>
<evidence type="ECO:0000256" key="13">
    <source>
        <dbReference type="ARBA" id="ARBA00023136"/>
    </source>
</evidence>
<dbReference type="InterPro" id="IPR004358">
    <property type="entry name" value="Sig_transdc_His_kin-like_C"/>
</dbReference>
<dbReference type="SUPFAM" id="SSF47384">
    <property type="entry name" value="Homodimeric domain of signal transducing histidine kinase"/>
    <property type="match status" value="1"/>
</dbReference>
<evidence type="ECO:0000256" key="1">
    <source>
        <dbReference type="ARBA" id="ARBA00000085"/>
    </source>
</evidence>
<dbReference type="CDD" id="cd00082">
    <property type="entry name" value="HisKA"/>
    <property type="match status" value="1"/>
</dbReference>
<reference evidence="18" key="1">
    <citation type="submission" date="2020-06" db="EMBL/GenBank/DDBJ databases">
        <title>Characterization of fructooligosaccharide metabolism and fructooligosaccharide-degrading enzymes in human commensal butyrate producers.</title>
        <authorList>
            <person name="Tanno H."/>
            <person name="Fujii T."/>
            <person name="Hirano K."/>
            <person name="Maeno S."/>
            <person name="Tonozuka T."/>
            <person name="Sakamoto M."/>
            <person name="Ohkuma M."/>
            <person name="Tochio T."/>
            <person name="Endo A."/>
        </authorList>
    </citation>
    <scope>NUCLEOTIDE SEQUENCE</scope>
    <source>
        <strain evidence="18">JCM 31265</strain>
    </source>
</reference>
<keyword evidence="13 15" id="KW-0472">Membrane</keyword>
<evidence type="ECO:0000256" key="12">
    <source>
        <dbReference type="ARBA" id="ARBA00023012"/>
    </source>
</evidence>
<dbReference type="PROSITE" id="PS50885">
    <property type="entry name" value="HAMP"/>
    <property type="match status" value="1"/>
</dbReference>
<proteinExistence type="predicted"/>
<dbReference type="Pfam" id="PF00512">
    <property type="entry name" value="HisKA"/>
    <property type="match status" value="1"/>
</dbReference>
<dbReference type="GO" id="GO:0005524">
    <property type="term" value="F:ATP binding"/>
    <property type="evidence" value="ECO:0007669"/>
    <property type="project" value="UniProtKB-KW"/>
</dbReference>
<sequence length="522" mass="58777">MKKTAFDKIVVGFVVLVVIIFALLMVYSISTAQNSVLSERKSTMKNEITMLADGAMTDYSNGTIDSKELYKELQHAADTLDMGIWLTDERSNIIFRSGSSSGSSESGGSSKDSDSHSSTNDNLKNYVEPDELFASFCFENTFGGYFSEDTLVIGQPLYSWNNYMGTIILTSPMTFKQDIKSRMLSTTFVPFLILMLIAMIALMLMSNSLLKPIREIIKTSKSYAQGNFNARVNVTAKNEFGELARYMEEMADELSRSNEYRKSFISNISHDFRSPLTSIKGYIEAMLDGTIPLEKHEKYLGIVLNEAQRLTKLTQGLLELNNFDSFDLQLDKSNFDIRDIITPTINTFEKRCKDRGIFLDSVFLTDNTVVYADRTKIQQVIYNLVDNAIKFTPEGRQIRVQVTEKDNKIYTSVKDEGVGIPKDAQKKVFERFYKTDPSRGKDKTGTGLGLAITKEIIKAHGEQITLTSEEGEGSEFIFSLPKEKDMQIPIKPVHVEHTEHHSDTDISSSGVKSNGKFRIKDS</sequence>
<dbReference type="SUPFAM" id="SSF55874">
    <property type="entry name" value="ATPase domain of HSP90 chaperone/DNA topoisomerase II/histidine kinase"/>
    <property type="match status" value="1"/>
</dbReference>